<reference evidence="1 2" key="1">
    <citation type="journal article" date="2022" name="DNA Res.">
        <title>Chromosomal-level genome assembly of the orchid tree Bauhinia variegata (Leguminosae; Cercidoideae) supports the allotetraploid origin hypothesis of Bauhinia.</title>
        <authorList>
            <person name="Zhong Y."/>
            <person name="Chen Y."/>
            <person name="Zheng D."/>
            <person name="Pang J."/>
            <person name="Liu Y."/>
            <person name="Luo S."/>
            <person name="Meng S."/>
            <person name="Qian L."/>
            <person name="Wei D."/>
            <person name="Dai S."/>
            <person name="Zhou R."/>
        </authorList>
    </citation>
    <scope>NUCLEOTIDE SEQUENCE [LARGE SCALE GENOMIC DNA]</scope>
    <source>
        <strain evidence="1">BV-YZ2020</strain>
    </source>
</reference>
<dbReference type="EMBL" id="CM039428">
    <property type="protein sequence ID" value="KAI4350298.1"/>
    <property type="molecule type" value="Genomic_DNA"/>
</dbReference>
<name>A0ACB9PPC6_BAUVA</name>
<organism evidence="1 2">
    <name type="scientific">Bauhinia variegata</name>
    <name type="common">Purple orchid tree</name>
    <name type="synonym">Phanera variegata</name>
    <dbReference type="NCBI Taxonomy" id="167791"/>
    <lineage>
        <taxon>Eukaryota</taxon>
        <taxon>Viridiplantae</taxon>
        <taxon>Streptophyta</taxon>
        <taxon>Embryophyta</taxon>
        <taxon>Tracheophyta</taxon>
        <taxon>Spermatophyta</taxon>
        <taxon>Magnoliopsida</taxon>
        <taxon>eudicotyledons</taxon>
        <taxon>Gunneridae</taxon>
        <taxon>Pentapetalae</taxon>
        <taxon>rosids</taxon>
        <taxon>fabids</taxon>
        <taxon>Fabales</taxon>
        <taxon>Fabaceae</taxon>
        <taxon>Cercidoideae</taxon>
        <taxon>Cercideae</taxon>
        <taxon>Bauhiniinae</taxon>
        <taxon>Bauhinia</taxon>
    </lineage>
</organism>
<sequence>MAVVLDISSDEESGLNELAKTFDYDWIKEFLGESDEESDDSDDVVVIGEVKPEQKSKSSKPTVKDVDDDCVVLDGDPEDRVTSVNETETESDELLVVGEKGQIACRDYPHARHLCAEFPFSSTPHEKHCDQCHCYVCDSLAPCLKWGTGISDNDHCHASEKVEMWKTQRKNFKLGTSAPITASTNYSTPHVAHHQQNQVPERGTMVWSPTSMLQSQATLRSCSSLNDTSENQSSVPGIMHAGSSIDSILQNQDSRPDTNAIPSHSSTPNFTVPDSINHGRCQESASTLARTRYQPHMVPRQMLCERNISIRRERGHGLSSLGPQFLCSHTLSDRLSSLGGSVTVNLDSSGYSNHVNPAEQYDLSSAATELSNDRNPNGYVWSITNSSSYSHPSSMQPNVNCVSANTMPVESQAYEPAGNNAPSSHATCMSSNQHGNGHQNEYGSQNNAHYDFTVFGSSWTENRSQSNEPLIESCDLQSSGSINQRHWQPANMKESNTQFGGSANLGDVVKFEEWVLEKKSASVVADGAAPSELNFPPPDEGFFTFDFDVSWNV</sequence>
<accession>A0ACB9PPC6</accession>
<protein>
    <submittedName>
        <fullName evidence="1">Uncharacterized protein</fullName>
    </submittedName>
</protein>
<keyword evidence="2" id="KW-1185">Reference proteome</keyword>
<gene>
    <name evidence="1" type="ORF">L6164_004766</name>
</gene>
<proteinExistence type="predicted"/>
<comment type="caution">
    <text evidence="1">The sequence shown here is derived from an EMBL/GenBank/DDBJ whole genome shotgun (WGS) entry which is preliminary data.</text>
</comment>
<dbReference type="Proteomes" id="UP000828941">
    <property type="component" value="Chromosome 3"/>
</dbReference>
<evidence type="ECO:0000313" key="1">
    <source>
        <dbReference type="EMBL" id="KAI4350298.1"/>
    </source>
</evidence>
<evidence type="ECO:0000313" key="2">
    <source>
        <dbReference type="Proteomes" id="UP000828941"/>
    </source>
</evidence>